<dbReference type="GO" id="GO:0008270">
    <property type="term" value="F:zinc ion binding"/>
    <property type="evidence" value="ECO:0007669"/>
    <property type="project" value="InterPro"/>
</dbReference>
<dbReference type="Pfam" id="PF13602">
    <property type="entry name" value="ADH_zinc_N_2"/>
    <property type="match status" value="1"/>
</dbReference>
<protein>
    <submittedName>
        <fullName evidence="1">Zinc-binding dehydrogenase</fullName>
    </submittedName>
</protein>
<name>A0AAW8TNR8_9ENTE</name>
<dbReference type="SUPFAM" id="SSF51735">
    <property type="entry name" value="NAD(P)-binding Rossmann-fold domains"/>
    <property type="match status" value="1"/>
</dbReference>
<sequence length="188" mass="20829">MQVKADESILIYAGAGGLGSTMIQLAKNSGLKVITTASAKNHPFLYELGADLVIDYRTQDFTQNCPPVDYVFDTIGSKTLLDSFKVVKPQGKVVSVSGLPDKKFAQSYGLNLFWQQAFGLVSSKITNAAKKAQAEYEFLFMKPNGQQLATLFELLVYHQLSVQIDCQYDFEQIQEALDYVAKGHAKEK</sequence>
<dbReference type="PANTHER" id="PTHR44013">
    <property type="entry name" value="ZINC-TYPE ALCOHOL DEHYDROGENASE-LIKE PROTEIN C16A3.02C"/>
    <property type="match status" value="1"/>
</dbReference>
<comment type="caution">
    <text evidence="1">The sequence shown here is derived from an EMBL/GenBank/DDBJ whole genome shotgun (WGS) entry which is preliminary data.</text>
</comment>
<dbReference type="Gene3D" id="3.40.50.720">
    <property type="entry name" value="NAD(P)-binding Rossmann-like Domain"/>
    <property type="match status" value="1"/>
</dbReference>
<evidence type="ECO:0000313" key="2">
    <source>
        <dbReference type="Proteomes" id="UP001255696"/>
    </source>
</evidence>
<organism evidence="1 2">
    <name type="scientific">Enterococcus cecorum</name>
    <dbReference type="NCBI Taxonomy" id="44008"/>
    <lineage>
        <taxon>Bacteria</taxon>
        <taxon>Bacillati</taxon>
        <taxon>Bacillota</taxon>
        <taxon>Bacilli</taxon>
        <taxon>Lactobacillales</taxon>
        <taxon>Enterococcaceae</taxon>
        <taxon>Enterococcus</taxon>
    </lineage>
</organism>
<dbReference type="Gene3D" id="3.90.180.10">
    <property type="entry name" value="Medium-chain alcohol dehydrogenases, catalytic domain"/>
    <property type="match status" value="1"/>
</dbReference>
<dbReference type="InterPro" id="IPR052733">
    <property type="entry name" value="Chloroplast_QOR"/>
</dbReference>
<dbReference type="GO" id="GO:0016491">
    <property type="term" value="F:oxidoreductase activity"/>
    <property type="evidence" value="ECO:0007669"/>
    <property type="project" value="InterPro"/>
</dbReference>
<evidence type="ECO:0000313" key="1">
    <source>
        <dbReference type="EMBL" id="MDT2795847.1"/>
    </source>
</evidence>
<dbReference type="PANTHER" id="PTHR44013:SF1">
    <property type="entry name" value="ZINC-TYPE ALCOHOL DEHYDROGENASE-LIKE PROTEIN C16A3.02C"/>
    <property type="match status" value="1"/>
</dbReference>
<accession>A0AAW8TNR8</accession>
<dbReference type="InterPro" id="IPR036291">
    <property type="entry name" value="NAD(P)-bd_dom_sf"/>
</dbReference>
<gene>
    <name evidence="1" type="ORF">P7H47_00975</name>
</gene>
<dbReference type="Proteomes" id="UP001255696">
    <property type="component" value="Unassembled WGS sequence"/>
</dbReference>
<proteinExistence type="predicted"/>
<reference evidence="1" key="1">
    <citation type="submission" date="2023-03" db="EMBL/GenBank/DDBJ databases">
        <authorList>
            <person name="Shen W."/>
            <person name="Cai J."/>
        </authorList>
    </citation>
    <scope>NUCLEOTIDE SEQUENCE</scope>
    <source>
        <strain evidence="1">B245-2</strain>
    </source>
</reference>
<dbReference type="EMBL" id="JARQBI010000002">
    <property type="protein sequence ID" value="MDT2795847.1"/>
    <property type="molecule type" value="Genomic_DNA"/>
</dbReference>
<dbReference type="InterPro" id="IPR002364">
    <property type="entry name" value="Quin_OxRdtase/zeta-crystal_CS"/>
</dbReference>
<dbReference type="PROSITE" id="PS01162">
    <property type="entry name" value="QOR_ZETA_CRYSTAL"/>
    <property type="match status" value="1"/>
</dbReference>
<dbReference type="AlphaFoldDB" id="A0AAW8TNR8"/>